<organism evidence="1 2">
    <name type="scientific">Symbiodinium microadriaticum</name>
    <name type="common">Dinoflagellate</name>
    <name type="synonym">Zooxanthella microadriatica</name>
    <dbReference type="NCBI Taxonomy" id="2951"/>
    <lineage>
        <taxon>Eukaryota</taxon>
        <taxon>Sar</taxon>
        <taxon>Alveolata</taxon>
        <taxon>Dinophyceae</taxon>
        <taxon>Suessiales</taxon>
        <taxon>Symbiodiniaceae</taxon>
        <taxon>Symbiodinium</taxon>
    </lineage>
</organism>
<dbReference type="AlphaFoldDB" id="A0A1Q9DI03"/>
<name>A0A1Q9DI03_SYMMI</name>
<gene>
    <name evidence="1" type="ORF">AK812_SmicGene23134</name>
</gene>
<evidence type="ECO:0000313" key="2">
    <source>
        <dbReference type="Proteomes" id="UP000186817"/>
    </source>
</evidence>
<dbReference type="EMBL" id="LSRX01000527">
    <property type="protein sequence ID" value="OLP94807.1"/>
    <property type="molecule type" value="Genomic_DNA"/>
</dbReference>
<reference evidence="1 2" key="1">
    <citation type="submission" date="2016-02" db="EMBL/GenBank/DDBJ databases">
        <title>Genome analysis of coral dinoflagellate symbionts highlights evolutionary adaptations to a symbiotic lifestyle.</title>
        <authorList>
            <person name="Aranda M."/>
            <person name="Li Y."/>
            <person name="Liew Y.J."/>
            <person name="Baumgarten S."/>
            <person name="Simakov O."/>
            <person name="Wilson M."/>
            <person name="Piel J."/>
            <person name="Ashoor H."/>
            <person name="Bougouffa S."/>
            <person name="Bajic V.B."/>
            <person name="Ryu T."/>
            <person name="Ravasi T."/>
            <person name="Bayer T."/>
            <person name="Micklem G."/>
            <person name="Kim H."/>
            <person name="Bhak J."/>
            <person name="Lajeunesse T.C."/>
            <person name="Voolstra C.R."/>
        </authorList>
    </citation>
    <scope>NUCLEOTIDE SEQUENCE [LARGE SCALE GENOMIC DNA]</scope>
    <source>
        <strain evidence="1 2">CCMP2467</strain>
    </source>
</reference>
<comment type="caution">
    <text evidence="1">The sequence shown here is derived from an EMBL/GenBank/DDBJ whole genome shotgun (WGS) entry which is preliminary data.</text>
</comment>
<proteinExistence type="predicted"/>
<keyword evidence="2" id="KW-1185">Reference proteome</keyword>
<accession>A0A1Q9DI03</accession>
<sequence length="227" mass="25535">MAMPAAGKVEVIVSELKAVWRLEPDEVCGVDKPKLFTSGPFKFLDNWVEVEFHPTAISEGRCAYIRVRSDQRLWFLLRTPVVASSREMGTQFASSEFKWCADVDYKPAEVDCSKPIEITVLFGEGKENEMLVKQSLQFLERQTKKLNELEPELQSCRSEVARGFGASLRPARRLPRLMENLHLRAMHGVGQTGATQIAQWYQQMNVSKNVSVASQVDCLHCTGSTAP</sequence>
<protein>
    <submittedName>
        <fullName evidence="1">Uncharacterized protein</fullName>
    </submittedName>
</protein>
<dbReference type="Proteomes" id="UP000186817">
    <property type="component" value="Unassembled WGS sequence"/>
</dbReference>
<evidence type="ECO:0000313" key="1">
    <source>
        <dbReference type="EMBL" id="OLP94807.1"/>
    </source>
</evidence>